<name>A0A512MEH4_9BACT</name>
<sequence length="623" mass="70545">MTTRLTDGENEWDVAESWVYLEIANQSGRVVTLRRKVAGEGGQDRRVIDVWEGSVLSQDSLPQASKSYFARDPGSAQREAGFGHWLAEFVGWDLPQVMQHDGSLCPLYAECLMPTFFIEQSQGWTGIQAATPKVFGIRQVEKKAIEFILAMDVCKTDSEKEKLEQETDELTKQWSTTRTQLEVIARVVKGALREIPHSPQAQWPPVPAPFVETFQEGIETSLDEAIRIDQAALERLDSVEIPTADEASNELADQLSEATEELAKAESIWRSLEDELEGEKVNLGALETRLATVEEDLVRNKDTKKLRDFGAANTLSITNHECPTCRQQIQDALLSQTFEQEVMGIDENIAYLAAQRQTLDKIHAQTNRAIAALQRRIDAVVNHSNELRARIRYLKRTLVSSGIAPSEAAVRERVVTDQRLSERINAKEEFERIIHAFPPLAKRWTELQANLKKLKSKERTKDDLNKLAELFSRFITALSEFGFDSFPLETVKIDHENYRPKREGFDLGYSVSASDLVRIIAAYATALLEVARTYPTNHPGLLLLDEPRQQNMQWKDFAEILKRLSRAGEFGQQVIVATSDRPEAIEELMRDIPHSRMELNYDDRLLKPVGIRETFTVNTGPEA</sequence>
<evidence type="ECO:0000313" key="3">
    <source>
        <dbReference type="Proteomes" id="UP000321577"/>
    </source>
</evidence>
<dbReference type="PANTHER" id="PTHR32114">
    <property type="entry name" value="ABC TRANSPORTER ABCH.3"/>
    <property type="match status" value="1"/>
</dbReference>
<dbReference type="EMBL" id="BKAG01000042">
    <property type="protein sequence ID" value="GEP45108.1"/>
    <property type="molecule type" value="Genomic_DNA"/>
</dbReference>
<organism evidence="2 3">
    <name type="scientific">Brevifollis gellanilyticus</name>
    <dbReference type="NCBI Taxonomy" id="748831"/>
    <lineage>
        <taxon>Bacteria</taxon>
        <taxon>Pseudomonadati</taxon>
        <taxon>Verrucomicrobiota</taxon>
        <taxon>Verrucomicrobiia</taxon>
        <taxon>Verrucomicrobiales</taxon>
        <taxon>Verrucomicrobiaceae</taxon>
    </lineage>
</organism>
<proteinExistence type="predicted"/>
<dbReference type="PANTHER" id="PTHR32114:SF2">
    <property type="entry name" value="ABC TRANSPORTER ABCH.3"/>
    <property type="match status" value="1"/>
</dbReference>
<dbReference type="Proteomes" id="UP000321577">
    <property type="component" value="Unassembled WGS sequence"/>
</dbReference>
<accession>A0A512MEH4</accession>
<dbReference type="Gene3D" id="3.40.50.300">
    <property type="entry name" value="P-loop containing nucleotide triphosphate hydrolases"/>
    <property type="match status" value="1"/>
</dbReference>
<comment type="caution">
    <text evidence="2">The sequence shown here is derived from an EMBL/GenBank/DDBJ whole genome shotgun (WGS) entry which is preliminary data.</text>
</comment>
<evidence type="ECO:0000256" key="1">
    <source>
        <dbReference type="SAM" id="Coils"/>
    </source>
</evidence>
<feature type="coiled-coil region" evidence="1">
    <location>
        <begin position="248"/>
        <end position="296"/>
    </location>
</feature>
<keyword evidence="3" id="KW-1185">Reference proteome</keyword>
<keyword evidence="1" id="KW-0175">Coiled coil</keyword>
<protein>
    <submittedName>
        <fullName evidence="2">Uncharacterized protein</fullName>
    </submittedName>
</protein>
<dbReference type="AlphaFoldDB" id="A0A512MEH4"/>
<dbReference type="InterPro" id="IPR027417">
    <property type="entry name" value="P-loop_NTPase"/>
</dbReference>
<gene>
    <name evidence="2" type="ORF">BGE01nite_43990</name>
</gene>
<reference evidence="2 3" key="1">
    <citation type="submission" date="2019-07" db="EMBL/GenBank/DDBJ databases">
        <title>Whole genome shotgun sequence of Brevifollis gellanilyticus NBRC 108608.</title>
        <authorList>
            <person name="Hosoyama A."/>
            <person name="Uohara A."/>
            <person name="Ohji S."/>
            <person name="Ichikawa N."/>
        </authorList>
    </citation>
    <scope>NUCLEOTIDE SEQUENCE [LARGE SCALE GENOMIC DNA]</scope>
    <source>
        <strain evidence="2 3">NBRC 108608</strain>
    </source>
</reference>
<evidence type="ECO:0000313" key="2">
    <source>
        <dbReference type="EMBL" id="GEP45108.1"/>
    </source>
</evidence>